<proteinExistence type="predicted"/>
<dbReference type="AlphaFoldDB" id="F5RBV3"/>
<feature type="region of interest" description="Disordered" evidence="1">
    <location>
        <begin position="1"/>
        <end position="44"/>
    </location>
</feature>
<evidence type="ECO:0000313" key="2">
    <source>
        <dbReference type="EMBL" id="EGK71970.1"/>
    </source>
</evidence>
<keyword evidence="3" id="KW-1185">Reference proteome</keyword>
<evidence type="ECO:0000313" key="3">
    <source>
        <dbReference type="Proteomes" id="UP000005019"/>
    </source>
</evidence>
<comment type="caution">
    <text evidence="2">The sequence shown here is derived from an EMBL/GenBank/DDBJ whole genome shotgun (WGS) entry which is preliminary data.</text>
</comment>
<accession>F5RBV3</accession>
<feature type="compositionally biased region" description="Basic residues" evidence="1">
    <location>
        <begin position="25"/>
        <end position="35"/>
    </location>
</feature>
<dbReference type="STRING" id="1000565.METUNv1_01748"/>
<feature type="compositionally biased region" description="Polar residues" evidence="1">
    <location>
        <begin position="1"/>
        <end position="16"/>
    </location>
</feature>
<organism evidence="2 3">
    <name type="scientific">Methyloversatilis universalis (strain ATCC BAA-1314 / DSM 25237 / JCM 13912 / CCUG 52030 / FAM5)</name>
    <dbReference type="NCBI Taxonomy" id="1000565"/>
    <lineage>
        <taxon>Bacteria</taxon>
        <taxon>Pseudomonadati</taxon>
        <taxon>Pseudomonadota</taxon>
        <taxon>Betaproteobacteria</taxon>
        <taxon>Nitrosomonadales</taxon>
        <taxon>Sterolibacteriaceae</taxon>
        <taxon>Methyloversatilis</taxon>
    </lineage>
</organism>
<name>F5RBV3_METUF</name>
<dbReference type="EMBL" id="AFHG01000044">
    <property type="protein sequence ID" value="EGK71970.1"/>
    <property type="molecule type" value="Genomic_DNA"/>
</dbReference>
<protein>
    <submittedName>
        <fullName evidence="2">Uncharacterized protein</fullName>
    </submittedName>
</protein>
<gene>
    <name evidence="2" type="ORF">METUNv1_01748</name>
</gene>
<sequence length="44" mass="4769">MATLTRTRPPGSTQAQAEAVPTRSRNWKQRLHARATGHGTGDPT</sequence>
<reference evidence="2 3" key="1">
    <citation type="journal article" date="2011" name="J. Bacteriol.">
        <title>Genome sequence of Methyloversatilis universalis FAM5T, a methylotrophic representative of the order Rhodocyclales.</title>
        <authorList>
            <person name="Kittichotirat W."/>
            <person name="Good N.M."/>
            <person name="Hall R."/>
            <person name="Bringel F."/>
            <person name="Lajus A."/>
            <person name="Medigue C."/>
            <person name="Smalley N.E."/>
            <person name="Beck D."/>
            <person name="Bumgarner R."/>
            <person name="Vuilleumier S."/>
            <person name="Kalyuzhnaya M.G."/>
        </authorList>
    </citation>
    <scope>NUCLEOTIDE SEQUENCE [LARGE SCALE GENOMIC DNA]</scope>
    <source>
        <strain evidence="3">ATCC BAA-1314 / JCM 13912 / FAM5</strain>
    </source>
</reference>
<evidence type="ECO:0000256" key="1">
    <source>
        <dbReference type="SAM" id="MobiDB-lite"/>
    </source>
</evidence>
<dbReference type="Proteomes" id="UP000005019">
    <property type="component" value="Unassembled WGS sequence"/>
</dbReference>